<dbReference type="Proteomes" id="UP000033434">
    <property type="component" value="Unassembled WGS sequence"/>
</dbReference>
<dbReference type="PATRIC" id="fig|1129367.4.peg.1296"/>
<dbReference type="GO" id="GO:0015074">
    <property type="term" value="P:DNA integration"/>
    <property type="evidence" value="ECO:0007669"/>
    <property type="project" value="InterPro"/>
</dbReference>
<name>A0A0F6AES6_9GAMM</name>
<dbReference type="AlphaFoldDB" id="A0A0F6AES6"/>
<reference evidence="2 3" key="1">
    <citation type="journal article" date="2015" name="BMC Genomics">
        <title>Genome mining reveals unlocked bioactive potential of marine Gram-negative bacteria.</title>
        <authorList>
            <person name="Machado H."/>
            <person name="Sonnenschein E.C."/>
            <person name="Melchiorsen J."/>
            <person name="Gram L."/>
        </authorList>
    </citation>
    <scope>NUCLEOTIDE SEQUENCE [LARGE SCALE GENOMIC DNA]</scope>
    <source>
        <strain evidence="2 3">S4054</strain>
    </source>
</reference>
<comment type="caution">
    <text evidence="2">The sequence shown here is derived from an EMBL/GenBank/DDBJ whole genome shotgun (WGS) entry which is preliminary data.</text>
</comment>
<dbReference type="InterPro" id="IPR001584">
    <property type="entry name" value="Integrase_cat-core"/>
</dbReference>
<evidence type="ECO:0000313" key="3">
    <source>
        <dbReference type="Proteomes" id="UP000033434"/>
    </source>
</evidence>
<evidence type="ECO:0000259" key="1">
    <source>
        <dbReference type="Pfam" id="PF13333"/>
    </source>
</evidence>
<feature type="domain" description="Integrase catalytic" evidence="1">
    <location>
        <begin position="3"/>
        <end position="48"/>
    </location>
</feature>
<organism evidence="2 3">
    <name type="scientific">Pseudoalteromonas luteoviolacea S4054</name>
    <dbReference type="NCBI Taxonomy" id="1129367"/>
    <lineage>
        <taxon>Bacteria</taxon>
        <taxon>Pseudomonadati</taxon>
        <taxon>Pseudomonadota</taxon>
        <taxon>Gammaproteobacteria</taxon>
        <taxon>Alteromonadales</taxon>
        <taxon>Pseudoalteromonadaceae</taxon>
        <taxon>Pseudoalteromonas</taxon>
    </lineage>
</organism>
<evidence type="ECO:0000313" key="2">
    <source>
        <dbReference type="EMBL" id="KKE84683.1"/>
    </source>
</evidence>
<dbReference type="RefSeq" id="WP_080928298.1">
    <property type="nucleotide sequence ID" value="NZ_AUXW01000113.1"/>
</dbReference>
<sequence length="53" mass="6363">MQIYHDYEYKNVTELVSAIKEYIEDYNHKRIKLKLKGLFSIAYRNQALKAALK</sequence>
<proteinExistence type="predicted"/>
<dbReference type="EMBL" id="AUXW01000113">
    <property type="protein sequence ID" value="KKE84683.1"/>
    <property type="molecule type" value="Genomic_DNA"/>
</dbReference>
<accession>A0A0F6AES6</accession>
<dbReference type="Pfam" id="PF13333">
    <property type="entry name" value="rve_2"/>
    <property type="match status" value="1"/>
</dbReference>
<gene>
    <name evidence="2" type="ORF">N479_07765</name>
</gene>
<protein>
    <recommendedName>
        <fullName evidence="1">Integrase catalytic domain-containing protein</fullName>
    </recommendedName>
</protein>